<dbReference type="AlphaFoldDB" id="A0A7W3JP37"/>
<feature type="chain" id="PRO_5031523559" evidence="1">
    <location>
        <begin position="25"/>
        <end position="177"/>
    </location>
</feature>
<organism evidence="2 3">
    <name type="scientific">Microbacterium halimionae</name>
    <dbReference type="NCBI Taxonomy" id="1526413"/>
    <lineage>
        <taxon>Bacteria</taxon>
        <taxon>Bacillati</taxon>
        <taxon>Actinomycetota</taxon>
        <taxon>Actinomycetes</taxon>
        <taxon>Micrococcales</taxon>
        <taxon>Microbacteriaceae</taxon>
        <taxon>Microbacterium</taxon>
    </lineage>
</organism>
<evidence type="ECO:0000256" key="1">
    <source>
        <dbReference type="SAM" id="SignalP"/>
    </source>
</evidence>
<feature type="signal peptide" evidence="1">
    <location>
        <begin position="1"/>
        <end position="24"/>
    </location>
</feature>
<gene>
    <name evidence="2" type="ORF">FHX48_001361</name>
</gene>
<accession>A0A7W3JP37</accession>
<proteinExistence type="predicted"/>
<dbReference type="RefSeq" id="WP_167050001.1">
    <property type="nucleotide sequence ID" value="NZ_JAAOZB010000002.1"/>
</dbReference>
<protein>
    <submittedName>
        <fullName evidence="2">Uncharacterized protein</fullName>
    </submittedName>
</protein>
<evidence type="ECO:0000313" key="2">
    <source>
        <dbReference type="EMBL" id="MBA8816288.1"/>
    </source>
</evidence>
<keyword evidence="3" id="KW-1185">Reference proteome</keyword>
<dbReference type="Proteomes" id="UP000526083">
    <property type="component" value="Unassembled WGS sequence"/>
</dbReference>
<sequence length="177" mass="18593">MNSRTMTALTIALAVALGVSGCVATPEIPEETTAAWTEAEAFAAAEETYRSYVDALNEVDLSDPDTFETVYAWTTGDANTGARESFSQMHADGLTVGGESIVRNVSQISASDSRTTIVACLDVAAVTLVDPSGESTVAADRPDIQIVRVDTVPDQHSASGQLIELLDGYEDDSICGL</sequence>
<name>A0A7W3JP37_9MICO</name>
<evidence type="ECO:0000313" key="3">
    <source>
        <dbReference type="Proteomes" id="UP000526083"/>
    </source>
</evidence>
<dbReference type="EMBL" id="JACGWY010000002">
    <property type="protein sequence ID" value="MBA8816288.1"/>
    <property type="molecule type" value="Genomic_DNA"/>
</dbReference>
<dbReference type="PROSITE" id="PS51257">
    <property type="entry name" value="PROKAR_LIPOPROTEIN"/>
    <property type="match status" value="1"/>
</dbReference>
<keyword evidence="1" id="KW-0732">Signal</keyword>
<comment type="caution">
    <text evidence="2">The sequence shown here is derived from an EMBL/GenBank/DDBJ whole genome shotgun (WGS) entry which is preliminary data.</text>
</comment>
<reference evidence="2 3" key="1">
    <citation type="submission" date="2020-07" db="EMBL/GenBank/DDBJ databases">
        <title>Sequencing the genomes of 1000 actinobacteria strains.</title>
        <authorList>
            <person name="Klenk H.-P."/>
        </authorList>
    </citation>
    <scope>NUCLEOTIDE SEQUENCE [LARGE SCALE GENOMIC DNA]</scope>
    <source>
        <strain evidence="2 3">DSM 27576</strain>
    </source>
</reference>